<protein>
    <submittedName>
        <fullName evidence="2">YHS domain-containing protein</fullName>
    </submittedName>
</protein>
<feature type="domain" description="YHS" evidence="1">
    <location>
        <begin position="52"/>
        <end position="93"/>
    </location>
</feature>
<dbReference type="Pfam" id="PF04945">
    <property type="entry name" value="YHS"/>
    <property type="match status" value="1"/>
</dbReference>
<evidence type="ECO:0000313" key="3">
    <source>
        <dbReference type="Proteomes" id="UP001207742"/>
    </source>
</evidence>
<dbReference type="Proteomes" id="UP001207742">
    <property type="component" value="Unassembled WGS sequence"/>
</dbReference>
<dbReference type="RefSeq" id="WP_264729525.1">
    <property type="nucleotide sequence ID" value="NZ_JAPDNR010000001.1"/>
</dbReference>
<sequence>MKRIAILMIGIALAAACNNQPKTVEKEAEGHAMHHEEAERATIDTALVANKKDPVCRMPVRLGIYDTARYQQKVLGFCSTACKDSFLLRPENYELVWKQ</sequence>
<dbReference type="PROSITE" id="PS51257">
    <property type="entry name" value="PROKAR_LIPOPROTEIN"/>
    <property type="match status" value="1"/>
</dbReference>
<evidence type="ECO:0000259" key="1">
    <source>
        <dbReference type="Pfam" id="PF04945"/>
    </source>
</evidence>
<dbReference type="InterPro" id="IPR007029">
    <property type="entry name" value="YHS_dom"/>
</dbReference>
<keyword evidence="3" id="KW-1185">Reference proteome</keyword>
<dbReference type="EMBL" id="JAPDNS010000001">
    <property type="protein sequence ID" value="MCW3484006.1"/>
    <property type="molecule type" value="Genomic_DNA"/>
</dbReference>
<proteinExistence type="predicted"/>
<evidence type="ECO:0000313" key="2">
    <source>
        <dbReference type="EMBL" id="MCW3484006.1"/>
    </source>
</evidence>
<accession>A0ABT3IJ68</accession>
<gene>
    <name evidence="2" type="ORF">OL497_08885</name>
</gene>
<name>A0ABT3IJ68_9BACT</name>
<reference evidence="2 3" key="1">
    <citation type="submission" date="2022-10" db="EMBL/GenBank/DDBJ databases">
        <title>Chitinophaga nivalis PC15 sp. nov., isolated from Pyeongchang county, South Korea.</title>
        <authorList>
            <person name="Trinh H.N."/>
        </authorList>
    </citation>
    <scope>NUCLEOTIDE SEQUENCE [LARGE SCALE GENOMIC DNA]</scope>
    <source>
        <strain evidence="2 3">PC14</strain>
    </source>
</reference>
<organism evidence="2 3">
    <name type="scientific">Chitinophaga nivalis</name>
    <dbReference type="NCBI Taxonomy" id="2991709"/>
    <lineage>
        <taxon>Bacteria</taxon>
        <taxon>Pseudomonadati</taxon>
        <taxon>Bacteroidota</taxon>
        <taxon>Chitinophagia</taxon>
        <taxon>Chitinophagales</taxon>
        <taxon>Chitinophagaceae</taxon>
        <taxon>Chitinophaga</taxon>
    </lineage>
</organism>
<comment type="caution">
    <text evidence="2">The sequence shown here is derived from an EMBL/GenBank/DDBJ whole genome shotgun (WGS) entry which is preliminary data.</text>
</comment>